<dbReference type="Gene3D" id="2.40.30.170">
    <property type="match status" value="1"/>
</dbReference>
<evidence type="ECO:0000256" key="3">
    <source>
        <dbReference type="SAM" id="Phobius"/>
    </source>
</evidence>
<name>A0A5C6A498_9BACT</name>
<feature type="compositionally biased region" description="Basic and acidic residues" evidence="2">
    <location>
        <begin position="1"/>
        <end position="11"/>
    </location>
</feature>
<evidence type="ECO:0000313" key="6">
    <source>
        <dbReference type="Proteomes" id="UP000316213"/>
    </source>
</evidence>
<evidence type="ECO:0000256" key="2">
    <source>
        <dbReference type="SAM" id="MobiDB-lite"/>
    </source>
</evidence>
<dbReference type="PANTHER" id="PTHR30367:SF1">
    <property type="entry name" value="MULTIDRUG RESISTANCE PROTEIN MDTN"/>
    <property type="match status" value="1"/>
</dbReference>
<sequence>MSIESTQERMAGDAQQSAPKAERSPVKPASPYPADVKNPSVSANGETPAMDLPIKPTRNLPVWLLYNLVVPFVLLGVAAAVVVGLGTDESPSRPPIDDTMAGRLFALPAVDVAAVRSLESTGQKLQLTTDGTVVPYREIVLATEVAGQIVEKSAKCEAGKFVKQGDMLMVIDPTDYELEVKRLRRLQQQEYEALAEIDQEMANTDKSKELAMADIELQQRELQRRQALPDQFASQGELDQARRALLQAEQQLLQLQNQMELAKKRRIRLQSAEQLAKMQLEAAENNLKRTRIEAPMDGVIVSEQAELNTFVARGSAVVTMEDTSKVEVAASLRTDQLYWVLNQNRSEDLVLAQPDGTQVRGYQLPPTPVQVRYQLSGRDDLTYQWRGQLIGYDGIGLDETTRTVPVRIVVDHPQQFIVKRNGKVIGTHGEANVAGPTTLVRGMFVNLSLELSPAMDLVVLPSESLKPGNRVWQFIPDASVLDVSLDLETLVSQAEVAEKVESGEASINVEAPVKELVPAVTADDEKALADALAEKGFDPTKWVPGKLQIVQDVRPVDRFVPESAPDAFIDNESEPQFWICEVPKMNDPNHNDSGHILGNGSYVIVSPLGSLQSNTLPVRASSDIVERSENGRSENGSSSDIQAGEPQL</sequence>
<dbReference type="AlphaFoldDB" id="A0A5C6A498"/>
<evidence type="ECO:0000313" key="5">
    <source>
        <dbReference type="EMBL" id="TWT94205.1"/>
    </source>
</evidence>
<feature type="domain" description="Multidrug resistance protein MdtA-like barrel-sandwich hybrid" evidence="4">
    <location>
        <begin position="142"/>
        <end position="315"/>
    </location>
</feature>
<feature type="region of interest" description="Disordered" evidence="2">
    <location>
        <begin position="1"/>
        <end position="47"/>
    </location>
</feature>
<dbReference type="RefSeq" id="WP_146579152.1">
    <property type="nucleotide sequence ID" value="NZ_SJPM01000008.1"/>
</dbReference>
<feature type="coiled-coil region" evidence="1">
    <location>
        <begin position="238"/>
        <end position="293"/>
    </location>
</feature>
<protein>
    <submittedName>
        <fullName evidence="5">Multidrug resistance protein MdtN</fullName>
    </submittedName>
</protein>
<dbReference type="Gene3D" id="2.40.50.100">
    <property type="match status" value="1"/>
</dbReference>
<keyword evidence="6" id="KW-1185">Reference proteome</keyword>
<dbReference type="InterPro" id="IPR058625">
    <property type="entry name" value="MdtA-like_BSH"/>
</dbReference>
<evidence type="ECO:0000256" key="1">
    <source>
        <dbReference type="SAM" id="Coils"/>
    </source>
</evidence>
<reference evidence="5 6" key="1">
    <citation type="submission" date="2019-02" db="EMBL/GenBank/DDBJ databases">
        <title>Deep-cultivation of Planctomycetes and their phenomic and genomic characterization uncovers novel biology.</title>
        <authorList>
            <person name="Wiegand S."/>
            <person name="Jogler M."/>
            <person name="Boedeker C."/>
            <person name="Pinto D."/>
            <person name="Vollmers J."/>
            <person name="Rivas-Marin E."/>
            <person name="Kohn T."/>
            <person name="Peeters S.H."/>
            <person name="Heuer A."/>
            <person name="Rast P."/>
            <person name="Oberbeckmann S."/>
            <person name="Bunk B."/>
            <person name="Jeske O."/>
            <person name="Meyerdierks A."/>
            <person name="Storesund J.E."/>
            <person name="Kallscheuer N."/>
            <person name="Luecker S."/>
            <person name="Lage O.M."/>
            <person name="Pohl T."/>
            <person name="Merkel B.J."/>
            <person name="Hornburger P."/>
            <person name="Mueller R.-W."/>
            <person name="Bruemmer F."/>
            <person name="Labrenz M."/>
            <person name="Spormann A.M."/>
            <person name="Op Den Camp H."/>
            <person name="Overmann J."/>
            <person name="Amann R."/>
            <person name="Jetten M.S.M."/>
            <person name="Mascher T."/>
            <person name="Medema M.H."/>
            <person name="Devos D.P."/>
            <person name="Kaster A.-K."/>
            <person name="Ovreas L."/>
            <person name="Rohde M."/>
            <person name="Galperin M.Y."/>
            <person name="Jogler C."/>
        </authorList>
    </citation>
    <scope>NUCLEOTIDE SEQUENCE [LARGE SCALE GENOMIC DNA]</scope>
    <source>
        <strain evidence="5 6">Pla100</strain>
    </source>
</reference>
<proteinExistence type="predicted"/>
<comment type="caution">
    <text evidence="5">The sequence shown here is derived from an EMBL/GenBank/DDBJ whole genome shotgun (WGS) entry which is preliminary data.</text>
</comment>
<feature type="transmembrane region" description="Helical" evidence="3">
    <location>
        <begin position="64"/>
        <end position="86"/>
    </location>
</feature>
<dbReference type="Gene3D" id="1.10.287.470">
    <property type="entry name" value="Helix hairpin bin"/>
    <property type="match status" value="1"/>
</dbReference>
<keyword evidence="3" id="KW-1133">Transmembrane helix</keyword>
<feature type="region of interest" description="Disordered" evidence="2">
    <location>
        <begin position="616"/>
        <end position="648"/>
    </location>
</feature>
<dbReference type="InterPro" id="IPR050393">
    <property type="entry name" value="MFP_Efflux_Pump"/>
</dbReference>
<dbReference type="Pfam" id="PF25917">
    <property type="entry name" value="BSH_RND"/>
    <property type="match status" value="1"/>
</dbReference>
<dbReference type="PANTHER" id="PTHR30367">
    <property type="entry name" value="P-HYDROXYBENZOIC ACID EFFLUX PUMP SUBUNIT AAEA-RELATED"/>
    <property type="match status" value="1"/>
</dbReference>
<evidence type="ECO:0000259" key="4">
    <source>
        <dbReference type="Pfam" id="PF25917"/>
    </source>
</evidence>
<dbReference type="SUPFAM" id="SSF111369">
    <property type="entry name" value="HlyD-like secretion proteins"/>
    <property type="match status" value="2"/>
</dbReference>
<accession>A0A5C6A498</accession>
<keyword evidence="3" id="KW-0472">Membrane</keyword>
<dbReference type="EMBL" id="SJPM01000008">
    <property type="protein sequence ID" value="TWT94205.1"/>
    <property type="molecule type" value="Genomic_DNA"/>
</dbReference>
<keyword evidence="1" id="KW-0175">Coiled coil</keyword>
<keyword evidence="3" id="KW-0812">Transmembrane</keyword>
<dbReference type="OrthoDB" id="233363at2"/>
<organism evidence="5 6">
    <name type="scientific">Neorhodopirellula pilleata</name>
    <dbReference type="NCBI Taxonomy" id="2714738"/>
    <lineage>
        <taxon>Bacteria</taxon>
        <taxon>Pseudomonadati</taxon>
        <taxon>Planctomycetota</taxon>
        <taxon>Planctomycetia</taxon>
        <taxon>Pirellulales</taxon>
        <taxon>Pirellulaceae</taxon>
        <taxon>Neorhodopirellula</taxon>
    </lineage>
</organism>
<gene>
    <name evidence="5" type="primary">mdtN_1</name>
    <name evidence="5" type="ORF">Pla100_38150</name>
</gene>
<dbReference type="Proteomes" id="UP000316213">
    <property type="component" value="Unassembled WGS sequence"/>
</dbReference>